<keyword evidence="10" id="KW-0325">Glycoprotein</keyword>
<evidence type="ECO:0000256" key="8">
    <source>
        <dbReference type="ARBA" id="ARBA00022989"/>
    </source>
</evidence>
<keyword evidence="7" id="KW-0735">Signal-anchor</keyword>
<evidence type="ECO:0000256" key="10">
    <source>
        <dbReference type="ARBA" id="ARBA00023180"/>
    </source>
</evidence>
<organism evidence="13 14">
    <name type="scientific">Chrysochromulina ericina virus CeV-01B</name>
    <dbReference type="NCBI Taxonomy" id="3070830"/>
    <lineage>
        <taxon>Viruses</taxon>
        <taxon>Varidnaviria</taxon>
        <taxon>Bamfordvirae</taxon>
        <taxon>Nucleocytoviricota</taxon>
        <taxon>Megaviricetes</taxon>
        <taxon>Imitervirales</taxon>
        <taxon>Mesomimiviridae</taxon>
        <taxon>Tethysvirus</taxon>
        <taxon>Tethysvirus raunefjordenense</taxon>
    </lineage>
</organism>
<dbReference type="GO" id="GO:0008378">
    <property type="term" value="F:galactosyltransferase activity"/>
    <property type="evidence" value="ECO:0007669"/>
    <property type="project" value="TreeGrafter"/>
</dbReference>
<evidence type="ECO:0000256" key="4">
    <source>
        <dbReference type="ARBA" id="ARBA00022676"/>
    </source>
</evidence>
<evidence type="ECO:0000256" key="1">
    <source>
        <dbReference type="ARBA" id="ARBA00004606"/>
    </source>
</evidence>
<evidence type="ECO:0000313" key="13">
    <source>
        <dbReference type="EMBL" id="ALH23147.1"/>
    </source>
</evidence>
<evidence type="ECO:0000256" key="5">
    <source>
        <dbReference type="ARBA" id="ARBA00022679"/>
    </source>
</evidence>
<comment type="pathway">
    <text evidence="2">Protein modification; protein glycosylation.</text>
</comment>
<evidence type="ECO:0000259" key="11">
    <source>
        <dbReference type="Pfam" id="PF02709"/>
    </source>
</evidence>
<dbReference type="OrthoDB" id="32894at10239"/>
<evidence type="ECO:0000256" key="3">
    <source>
        <dbReference type="ARBA" id="ARBA00005735"/>
    </source>
</evidence>
<dbReference type="Gene3D" id="3.90.550.10">
    <property type="entry name" value="Spore Coat Polysaccharide Biosynthesis Protein SpsA, Chain A"/>
    <property type="match status" value="1"/>
</dbReference>
<dbReference type="SUPFAM" id="SSF53448">
    <property type="entry name" value="Nucleotide-diphospho-sugar transferases"/>
    <property type="match status" value="1"/>
</dbReference>
<keyword evidence="4" id="KW-0328">Glycosyltransferase</keyword>
<dbReference type="InterPro" id="IPR029044">
    <property type="entry name" value="Nucleotide-diphossugar_trans"/>
</dbReference>
<keyword evidence="8" id="KW-1133">Transmembrane helix</keyword>
<proteinExistence type="inferred from homology"/>
<dbReference type="PANTHER" id="PTHR19300:SF57">
    <property type="entry name" value="BETA-1,4-N-ACETYLGALACTOSAMINYLTRANSFERASE"/>
    <property type="match status" value="1"/>
</dbReference>
<evidence type="ECO:0000256" key="6">
    <source>
        <dbReference type="ARBA" id="ARBA00022692"/>
    </source>
</evidence>
<feature type="domain" description="Galactosyltransferase N-terminal" evidence="12">
    <location>
        <begin position="10"/>
        <end position="94"/>
    </location>
</feature>
<gene>
    <name evidence="13" type="ORF">ceV_241</name>
</gene>
<dbReference type="Pfam" id="PF13733">
    <property type="entry name" value="Glyco_transf_7N"/>
    <property type="match status" value="1"/>
</dbReference>
<protein>
    <submittedName>
        <fullName evidence="13">Beta-4-Galactosyltransferase</fullName>
    </submittedName>
</protein>
<dbReference type="InterPro" id="IPR027791">
    <property type="entry name" value="Galactosyl_T_C"/>
</dbReference>
<dbReference type="InterPro" id="IPR027995">
    <property type="entry name" value="Galactosyl_T_N"/>
</dbReference>
<sequence>MNNLSDIIPKLIFIIPYRNRAPHLVHFKVYMDYILSDFSKTDYKIYFIHQKDNLPFNRGAMKNIGFLAMKNKYPDHYKNITFVFNDIDNMPCEKNLLNYETNSGTIKHFFGFNWTLGGIVSINGGDFEKLNGYPCYWAWGQEDNDIHTRALQSKIRIDRSQFYKFGDTRIINIKNDANRTLSKEQIFRAGQKNTEGITDIKNLHYNFNKDMINVTHFTSRVNPLKDNYYQFDPTKEPRPIVDPKYTPKDAVNSLNELTKWGLPRQDKIHSQLNRSRGIGMKLF</sequence>
<dbReference type="GO" id="GO:0016020">
    <property type="term" value="C:membrane"/>
    <property type="evidence" value="ECO:0007669"/>
    <property type="project" value="UniProtKB-SubCell"/>
</dbReference>
<evidence type="ECO:0000313" key="14">
    <source>
        <dbReference type="Proteomes" id="UP000203826"/>
    </source>
</evidence>
<dbReference type="KEGG" id="vg:26049108"/>
<evidence type="ECO:0000256" key="7">
    <source>
        <dbReference type="ARBA" id="ARBA00022968"/>
    </source>
</evidence>
<name>A0A0N9QJ43_9VIRU</name>
<evidence type="ECO:0000256" key="9">
    <source>
        <dbReference type="ARBA" id="ARBA00023136"/>
    </source>
</evidence>
<reference evidence="13 14" key="1">
    <citation type="journal article" date="2015" name="Genome Announc.">
        <title>The 474-Kilobase-Pair Complete Genome Sequence of CeV-01B, a Virus Infecting Haptolina (Chrysochromulina) ericina (Prymnesiophyceae).</title>
        <authorList>
            <person name="Gallot-Lavallee L."/>
            <person name="Pagarete A."/>
            <person name="Legendre M."/>
            <person name="Santini S."/>
            <person name="Sandaa R.A."/>
            <person name="Himmelbauer H."/>
            <person name="Ogata H."/>
            <person name="Bratbak G."/>
            <person name="Claverie J.M."/>
        </authorList>
    </citation>
    <scope>NUCLEOTIDE SEQUENCE [LARGE SCALE GENOMIC DNA]</scope>
    <source>
        <strain evidence="13">CeV-01B</strain>
    </source>
</reference>
<dbReference type="InterPro" id="IPR003859">
    <property type="entry name" value="Galactosyl_T"/>
</dbReference>
<evidence type="ECO:0000256" key="2">
    <source>
        <dbReference type="ARBA" id="ARBA00004922"/>
    </source>
</evidence>
<evidence type="ECO:0000259" key="12">
    <source>
        <dbReference type="Pfam" id="PF13733"/>
    </source>
</evidence>
<dbReference type="Pfam" id="PF02709">
    <property type="entry name" value="Glyco_transf_7C"/>
    <property type="match status" value="1"/>
</dbReference>
<dbReference type="GO" id="GO:0005975">
    <property type="term" value="P:carbohydrate metabolic process"/>
    <property type="evidence" value="ECO:0007669"/>
    <property type="project" value="InterPro"/>
</dbReference>
<keyword evidence="6" id="KW-0812">Transmembrane</keyword>
<dbReference type="PANTHER" id="PTHR19300">
    <property type="entry name" value="BETA-1,4-GALACTOSYLTRANSFERASE"/>
    <property type="match status" value="1"/>
</dbReference>
<accession>A0A0N9QJ43</accession>
<keyword evidence="14" id="KW-1185">Reference proteome</keyword>
<dbReference type="PRINTS" id="PR02050">
    <property type="entry name" value="B14GALTRFASE"/>
</dbReference>
<dbReference type="EMBL" id="KT820662">
    <property type="protein sequence ID" value="ALH23147.1"/>
    <property type="molecule type" value="Genomic_DNA"/>
</dbReference>
<keyword evidence="9" id="KW-0472">Membrane</keyword>
<comment type="subcellular location">
    <subcellularLocation>
        <location evidence="1">Membrane</location>
        <topology evidence="1">Single-pass type II membrane protein</topology>
    </subcellularLocation>
</comment>
<keyword evidence="5" id="KW-0808">Transferase</keyword>
<comment type="similarity">
    <text evidence="3">Belongs to the glycosyltransferase 7 family.</text>
</comment>
<dbReference type="Proteomes" id="UP000203826">
    <property type="component" value="Segment"/>
</dbReference>
<dbReference type="UniPathway" id="UPA00378"/>
<feature type="domain" description="Galactosyltransferase C-terminal" evidence="11">
    <location>
        <begin position="115"/>
        <end position="162"/>
    </location>
</feature>